<evidence type="ECO:0000259" key="12">
    <source>
        <dbReference type="PROSITE" id="PS51462"/>
    </source>
</evidence>
<dbReference type="GO" id="GO:0019693">
    <property type="term" value="P:ribose phosphate metabolic process"/>
    <property type="evidence" value="ECO:0007669"/>
    <property type="project" value="TreeGrafter"/>
</dbReference>
<comment type="cofactor">
    <cofactor evidence="2 9">
        <name>Mg(2+)</name>
        <dbReference type="ChEBI" id="CHEBI:18420"/>
    </cofactor>
</comment>
<evidence type="ECO:0000256" key="4">
    <source>
        <dbReference type="ARBA" id="ARBA00011738"/>
    </source>
</evidence>
<dbReference type="STRING" id="1365950.SAMN05428963_105205"/>
<keyword evidence="9" id="KW-0460">Magnesium</keyword>
<feature type="binding site" evidence="9">
    <location>
        <position position="127"/>
    </location>
    <ligand>
        <name>Mg(2+)</name>
        <dbReference type="ChEBI" id="CHEBI:18420"/>
        <label>1</label>
    </ligand>
</feature>
<dbReference type="SUPFAM" id="SSF55811">
    <property type="entry name" value="Nudix"/>
    <property type="match status" value="1"/>
</dbReference>
<evidence type="ECO:0000256" key="11">
    <source>
        <dbReference type="SAM" id="MobiDB-lite"/>
    </source>
</evidence>
<feature type="short sequence motif" description="Nudix box" evidence="10">
    <location>
        <begin position="109"/>
        <end position="130"/>
    </location>
</feature>
<evidence type="ECO:0000256" key="2">
    <source>
        <dbReference type="ARBA" id="ARBA00001946"/>
    </source>
</evidence>
<dbReference type="InterPro" id="IPR004385">
    <property type="entry name" value="NDP_pyrophosphatase"/>
</dbReference>
<organism evidence="13 14">
    <name type="scientific">Consotaella salsifontis</name>
    <dbReference type="NCBI Taxonomy" id="1365950"/>
    <lineage>
        <taxon>Bacteria</taxon>
        <taxon>Pseudomonadati</taxon>
        <taxon>Pseudomonadota</taxon>
        <taxon>Alphaproteobacteria</taxon>
        <taxon>Hyphomicrobiales</taxon>
        <taxon>Aurantimonadaceae</taxon>
        <taxon>Consotaella</taxon>
    </lineage>
</organism>
<dbReference type="Gene3D" id="3.90.79.10">
    <property type="entry name" value="Nucleoside Triphosphate Pyrophosphohydrolase"/>
    <property type="match status" value="1"/>
</dbReference>
<proteinExistence type="inferred from homology"/>
<dbReference type="EMBL" id="FUXL01000005">
    <property type="protein sequence ID" value="SKA06251.1"/>
    <property type="molecule type" value="Genomic_DNA"/>
</dbReference>
<reference evidence="13 14" key="1">
    <citation type="submission" date="2017-02" db="EMBL/GenBank/DDBJ databases">
        <authorList>
            <person name="Peterson S.W."/>
        </authorList>
    </citation>
    <scope>NUCLEOTIDE SEQUENCE [LARGE SCALE GENOMIC DNA]</scope>
    <source>
        <strain evidence="13 14">USBA 369</strain>
    </source>
</reference>
<evidence type="ECO:0000256" key="5">
    <source>
        <dbReference type="ARBA" id="ARBA00016377"/>
    </source>
</evidence>
<dbReference type="NCBIfam" id="TIGR00052">
    <property type="entry name" value="nudix-type nucleoside diphosphatase, YffH/AdpP family"/>
    <property type="match status" value="1"/>
</dbReference>
<evidence type="ECO:0000313" key="13">
    <source>
        <dbReference type="EMBL" id="SKA06251.1"/>
    </source>
</evidence>
<dbReference type="AlphaFoldDB" id="A0A1T4QRY1"/>
<protein>
    <recommendedName>
        <fullName evidence="5">GDP-mannose pyrophosphatase</fullName>
    </recommendedName>
    <alternativeName>
        <fullName evidence="7">GDP-mannose hydrolase</fullName>
    </alternativeName>
    <alternativeName>
        <fullName evidence="8">GDPMK</fullName>
    </alternativeName>
</protein>
<name>A0A1T4QRY1_9HYPH</name>
<comment type="subunit">
    <text evidence="4">Homodimer.</text>
</comment>
<evidence type="ECO:0000256" key="3">
    <source>
        <dbReference type="ARBA" id="ARBA00007275"/>
    </source>
</evidence>
<sequence>MPPPDPSDGDTSLMSSKEAPWPGDSDHVRLERAEILSDAWYTLRRYTFAQRRRDGAWQSAAREAYDRGNGVAILLYDRQKRSVVLTRQFRLPAYVNEGGDGMLIEATAGLVDDLDPKAAIIKEVEEETGYHVRDVSELFDIFMSPGAVTERLYFYLAEIEAGVRGSEGGGAADEGEDIERIEVDFDEALAMIDRGEIRDAKTIILLYHMRVKGIL</sequence>
<evidence type="ECO:0000256" key="1">
    <source>
        <dbReference type="ARBA" id="ARBA00000847"/>
    </source>
</evidence>
<comment type="similarity">
    <text evidence="3">Belongs to the Nudix hydrolase family. NudK subfamily.</text>
</comment>
<dbReference type="Proteomes" id="UP000190135">
    <property type="component" value="Unassembled WGS sequence"/>
</dbReference>
<dbReference type="GO" id="GO:0046872">
    <property type="term" value="F:metal ion binding"/>
    <property type="evidence" value="ECO:0007669"/>
    <property type="project" value="UniProtKB-KW"/>
</dbReference>
<dbReference type="InterPro" id="IPR000086">
    <property type="entry name" value="NUDIX_hydrolase_dom"/>
</dbReference>
<dbReference type="CDD" id="cd24157">
    <property type="entry name" value="NUDIX_GDPMK"/>
    <property type="match status" value="1"/>
</dbReference>
<evidence type="ECO:0000256" key="6">
    <source>
        <dbReference type="ARBA" id="ARBA00022801"/>
    </source>
</evidence>
<dbReference type="Pfam" id="PF00293">
    <property type="entry name" value="NUDIX"/>
    <property type="match status" value="1"/>
</dbReference>
<feature type="binding site" evidence="9">
    <location>
        <position position="176"/>
    </location>
    <ligand>
        <name>Mg(2+)</name>
        <dbReference type="ChEBI" id="CHEBI:18420"/>
        <label>1</label>
    </ligand>
</feature>
<dbReference type="GO" id="GO:0006753">
    <property type="term" value="P:nucleoside phosphate metabolic process"/>
    <property type="evidence" value="ECO:0007669"/>
    <property type="project" value="TreeGrafter"/>
</dbReference>
<keyword evidence="6" id="KW-0378">Hydrolase</keyword>
<keyword evidence="9" id="KW-0479">Metal-binding</keyword>
<keyword evidence="14" id="KW-1185">Reference proteome</keyword>
<evidence type="ECO:0000256" key="8">
    <source>
        <dbReference type="ARBA" id="ARBA00032272"/>
    </source>
</evidence>
<feature type="binding site" evidence="9">
    <location>
        <position position="123"/>
    </location>
    <ligand>
        <name>Mg(2+)</name>
        <dbReference type="ChEBI" id="CHEBI:18420"/>
        <label>1</label>
    </ligand>
</feature>
<dbReference type="PANTHER" id="PTHR11839">
    <property type="entry name" value="UDP/ADP-SUGAR PYROPHOSPHATASE"/>
    <property type="match status" value="1"/>
</dbReference>
<evidence type="ECO:0000256" key="9">
    <source>
        <dbReference type="PIRSR" id="PIRSR604385-2"/>
    </source>
</evidence>
<dbReference type="GO" id="GO:0016818">
    <property type="term" value="F:hydrolase activity, acting on acid anhydrides, in phosphorus-containing anhydrides"/>
    <property type="evidence" value="ECO:0007669"/>
    <property type="project" value="InterPro"/>
</dbReference>
<dbReference type="GO" id="GO:0005829">
    <property type="term" value="C:cytosol"/>
    <property type="evidence" value="ECO:0007669"/>
    <property type="project" value="TreeGrafter"/>
</dbReference>
<evidence type="ECO:0000256" key="7">
    <source>
        <dbReference type="ARBA" id="ARBA00032162"/>
    </source>
</evidence>
<dbReference type="PANTHER" id="PTHR11839:SF18">
    <property type="entry name" value="NUDIX HYDROLASE DOMAIN-CONTAINING PROTEIN"/>
    <property type="match status" value="1"/>
</dbReference>
<feature type="binding site" evidence="9">
    <location>
        <position position="108"/>
    </location>
    <ligand>
        <name>Mg(2+)</name>
        <dbReference type="ChEBI" id="CHEBI:18420"/>
        <label>1</label>
    </ligand>
</feature>
<feature type="domain" description="Nudix hydrolase" evidence="12">
    <location>
        <begin position="66"/>
        <end position="205"/>
    </location>
</feature>
<gene>
    <name evidence="13" type="ORF">SAMN05428963_105205</name>
</gene>
<dbReference type="PROSITE" id="PS51462">
    <property type="entry name" value="NUDIX"/>
    <property type="match status" value="1"/>
</dbReference>
<evidence type="ECO:0000256" key="10">
    <source>
        <dbReference type="PIRSR" id="PIRSR604385-3"/>
    </source>
</evidence>
<feature type="region of interest" description="Disordered" evidence="11">
    <location>
        <begin position="1"/>
        <end position="25"/>
    </location>
</feature>
<accession>A0A1T4QRY1</accession>
<dbReference type="InterPro" id="IPR015797">
    <property type="entry name" value="NUDIX_hydrolase-like_dom_sf"/>
</dbReference>
<comment type="catalytic activity">
    <reaction evidence="1">
        <text>GDP-alpha-D-mannose + H2O = alpha-D-mannose 1-phosphate + GMP + 2 H(+)</text>
        <dbReference type="Rhea" id="RHEA:27978"/>
        <dbReference type="ChEBI" id="CHEBI:15377"/>
        <dbReference type="ChEBI" id="CHEBI:15378"/>
        <dbReference type="ChEBI" id="CHEBI:57527"/>
        <dbReference type="ChEBI" id="CHEBI:58115"/>
        <dbReference type="ChEBI" id="CHEBI:58409"/>
    </reaction>
</comment>
<evidence type="ECO:0000313" key="14">
    <source>
        <dbReference type="Proteomes" id="UP000190135"/>
    </source>
</evidence>